<keyword evidence="4 5" id="KW-0472">Membrane</keyword>
<feature type="transmembrane region" description="Helical" evidence="5">
    <location>
        <begin position="85"/>
        <end position="105"/>
    </location>
</feature>
<dbReference type="Proteomes" id="UP000649829">
    <property type="component" value="Unassembled WGS sequence"/>
</dbReference>
<sequence>MTSLTGVLALYGLVVLLTILVQVLAAGRKLELSQLAGNRESLPLLTGLAGRMDKAQMNSVVAMALFAPAILILEGRGAIPPVADSLAWIFLFARIVYVVVFALGIPWVRTAAWLVGYAMTFWLYLLAL</sequence>
<keyword evidence="2 5" id="KW-0812">Transmembrane</keyword>
<evidence type="ECO:0000256" key="5">
    <source>
        <dbReference type="SAM" id="Phobius"/>
    </source>
</evidence>
<gene>
    <name evidence="6" type="ORF">GCM10011534_23740</name>
</gene>
<dbReference type="PANTHER" id="PTHR35371">
    <property type="entry name" value="INNER MEMBRANE PROTEIN"/>
    <property type="match status" value="1"/>
</dbReference>
<evidence type="ECO:0000313" key="7">
    <source>
        <dbReference type="Proteomes" id="UP000649829"/>
    </source>
</evidence>
<dbReference type="PANTHER" id="PTHR35371:SF1">
    <property type="entry name" value="BLR7753 PROTEIN"/>
    <property type="match status" value="1"/>
</dbReference>
<evidence type="ECO:0000313" key="6">
    <source>
        <dbReference type="EMBL" id="GGM01159.1"/>
    </source>
</evidence>
<reference evidence="6" key="2">
    <citation type="submission" date="2020-09" db="EMBL/GenBank/DDBJ databases">
        <authorList>
            <person name="Sun Q."/>
            <person name="Zhou Y."/>
        </authorList>
    </citation>
    <scope>NUCLEOTIDE SEQUENCE</scope>
    <source>
        <strain evidence="6">CGMCC 1.6293</strain>
    </source>
</reference>
<proteinExistence type="predicted"/>
<feature type="transmembrane region" description="Helical" evidence="5">
    <location>
        <begin position="111"/>
        <end position="127"/>
    </location>
</feature>
<dbReference type="InterPro" id="IPR001129">
    <property type="entry name" value="Membr-assoc_MAPEG"/>
</dbReference>
<evidence type="ECO:0000256" key="3">
    <source>
        <dbReference type="ARBA" id="ARBA00022989"/>
    </source>
</evidence>
<name>A0A917WG50_9RHOB</name>
<comment type="subcellular location">
    <subcellularLocation>
        <location evidence="1">Membrane</location>
    </subcellularLocation>
</comment>
<dbReference type="Pfam" id="PF01124">
    <property type="entry name" value="MAPEG"/>
    <property type="match status" value="1"/>
</dbReference>
<accession>A0A917WG50</accession>
<dbReference type="InterPro" id="IPR023352">
    <property type="entry name" value="MAPEG-like_dom_sf"/>
</dbReference>
<dbReference type="RefSeq" id="WP_028287751.1">
    <property type="nucleotide sequence ID" value="NZ_BMLF01000002.1"/>
</dbReference>
<comment type="caution">
    <text evidence="6">The sequence shown here is derived from an EMBL/GenBank/DDBJ whole genome shotgun (WGS) entry which is preliminary data.</text>
</comment>
<feature type="transmembrane region" description="Helical" evidence="5">
    <location>
        <begin position="55"/>
        <end position="73"/>
    </location>
</feature>
<dbReference type="GO" id="GO:0016020">
    <property type="term" value="C:membrane"/>
    <property type="evidence" value="ECO:0007669"/>
    <property type="project" value="UniProtKB-SubCell"/>
</dbReference>
<evidence type="ECO:0000256" key="4">
    <source>
        <dbReference type="ARBA" id="ARBA00023136"/>
    </source>
</evidence>
<reference evidence="6" key="1">
    <citation type="journal article" date="2014" name="Int. J. Syst. Evol. Microbiol.">
        <title>Complete genome sequence of Corynebacterium casei LMG S-19264T (=DSM 44701T), isolated from a smear-ripened cheese.</title>
        <authorList>
            <consortium name="US DOE Joint Genome Institute (JGI-PGF)"/>
            <person name="Walter F."/>
            <person name="Albersmeier A."/>
            <person name="Kalinowski J."/>
            <person name="Ruckert C."/>
        </authorList>
    </citation>
    <scope>NUCLEOTIDE SEQUENCE</scope>
    <source>
        <strain evidence="6">CGMCC 1.6293</strain>
    </source>
</reference>
<evidence type="ECO:0000256" key="2">
    <source>
        <dbReference type="ARBA" id="ARBA00022692"/>
    </source>
</evidence>
<dbReference type="SUPFAM" id="SSF161084">
    <property type="entry name" value="MAPEG domain-like"/>
    <property type="match status" value="1"/>
</dbReference>
<evidence type="ECO:0000256" key="1">
    <source>
        <dbReference type="ARBA" id="ARBA00004370"/>
    </source>
</evidence>
<dbReference type="Gene3D" id="1.20.120.550">
    <property type="entry name" value="Membrane associated eicosanoid/glutathione metabolism-like domain"/>
    <property type="match status" value="1"/>
</dbReference>
<dbReference type="EMBL" id="BMLF01000002">
    <property type="protein sequence ID" value="GGM01159.1"/>
    <property type="molecule type" value="Genomic_DNA"/>
</dbReference>
<keyword evidence="3 5" id="KW-1133">Transmembrane helix</keyword>
<protein>
    <submittedName>
        <fullName evidence="6">Membrane protein</fullName>
    </submittedName>
</protein>
<keyword evidence="7" id="KW-1185">Reference proteome</keyword>
<dbReference type="AlphaFoldDB" id="A0A917WG50"/>
<organism evidence="6 7">
    <name type="scientific">Pseudooceanicola nanhaiensis</name>
    <dbReference type="NCBI Taxonomy" id="375761"/>
    <lineage>
        <taxon>Bacteria</taxon>
        <taxon>Pseudomonadati</taxon>
        <taxon>Pseudomonadota</taxon>
        <taxon>Alphaproteobacteria</taxon>
        <taxon>Rhodobacterales</taxon>
        <taxon>Paracoccaceae</taxon>
        <taxon>Pseudooceanicola</taxon>
    </lineage>
</organism>